<feature type="region of interest" description="Disordered" evidence="1">
    <location>
        <begin position="127"/>
        <end position="147"/>
    </location>
</feature>
<proteinExistence type="predicted"/>
<keyword evidence="4" id="KW-1185">Reference proteome</keyword>
<dbReference type="eggNOG" id="COG1566">
    <property type="taxonomic scope" value="Bacteria"/>
</dbReference>
<reference evidence="3 4" key="2">
    <citation type="journal article" date="2010" name="Stand. Genomic Sci.">
        <title>Complete genome sequence of Gordonia bronchialis type strain (3410).</title>
        <authorList>
            <person name="Ivanova N."/>
            <person name="Sikorski J."/>
            <person name="Jando M."/>
            <person name="Lapidus A."/>
            <person name="Nolan M."/>
            <person name="Lucas S."/>
            <person name="Del Rio T.G."/>
            <person name="Tice H."/>
            <person name="Copeland A."/>
            <person name="Cheng J.F."/>
            <person name="Chen F."/>
            <person name="Bruce D."/>
            <person name="Goodwin L."/>
            <person name="Pitluck S."/>
            <person name="Mavromatis K."/>
            <person name="Ovchinnikova G."/>
            <person name="Pati A."/>
            <person name="Chen A."/>
            <person name="Palaniappan K."/>
            <person name="Land M."/>
            <person name="Hauser L."/>
            <person name="Chang Y.J."/>
            <person name="Jeffries C.D."/>
            <person name="Chain P."/>
            <person name="Saunders E."/>
            <person name="Han C."/>
            <person name="Detter J.C."/>
            <person name="Brettin T."/>
            <person name="Rohde M."/>
            <person name="Goker M."/>
            <person name="Bristow J."/>
            <person name="Eisen J.A."/>
            <person name="Markowitz V."/>
            <person name="Hugenholtz P."/>
            <person name="Klenk H.P."/>
            <person name="Kyrpides N.C."/>
        </authorList>
    </citation>
    <scope>NUCLEOTIDE SEQUENCE [LARGE SCALE GENOMIC DNA]</scope>
    <source>
        <strain evidence="4">ATCC 25592 / DSM 43247 / BCRC 13721 / JCM 3198 / KCTC 3076 / NBRC 16047 / NCTC 10667</strain>
    </source>
</reference>
<evidence type="ECO:0000313" key="4">
    <source>
        <dbReference type="Proteomes" id="UP000001219"/>
    </source>
</evidence>
<keyword evidence="2" id="KW-0812">Transmembrane</keyword>
<keyword evidence="2" id="KW-0472">Membrane</keyword>
<feature type="transmembrane region" description="Helical" evidence="2">
    <location>
        <begin position="12"/>
        <end position="32"/>
    </location>
</feature>
<organism evidence="3 4">
    <name type="scientific">Gordonia bronchialis (strain ATCC 25592 / DSM 43247 / BCRC 13721 / JCM 3198 / KCTC 3076 / NBRC 16047 / NCTC 10667)</name>
    <name type="common">Rhodococcus bronchialis</name>
    <dbReference type="NCBI Taxonomy" id="526226"/>
    <lineage>
        <taxon>Bacteria</taxon>
        <taxon>Bacillati</taxon>
        <taxon>Actinomycetota</taxon>
        <taxon>Actinomycetes</taxon>
        <taxon>Mycobacteriales</taxon>
        <taxon>Gordoniaceae</taxon>
        <taxon>Gordonia</taxon>
    </lineage>
</organism>
<dbReference type="AlphaFoldDB" id="D0L9P1"/>
<feature type="transmembrane region" description="Helical" evidence="2">
    <location>
        <begin position="44"/>
        <end position="62"/>
    </location>
</feature>
<dbReference type="Proteomes" id="UP000001219">
    <property type="component" value="Chromosome"/>
</dbReference>
<dbReference type="KEGG" id="gbr:Gbro_1975"/>
<dbReference type="EMBL" id="CP001802">
    <property type="protein sequence ID" value="ACY21229.1"/>
    <property type="molecule type" value="Genomic_DNA"/>
</dbReference>
<gene>
    <name evidence="3" type="ordered locus">Gbro_1975</name>
</gene>
<sequence>MSSTPRRTHRPALIVLVAVAALACLALAWWQWDRYESSSGTAQNLGYALQWPAFAVAVIYAYRRFVVLERAPEEQRAQAVRAKGVTEIPDGLLPERPTTPSASSLAARPDAAEDSALADYNRYLAELDAQDQPLSDDAPNASQRGTR</sequence>
<evidence type="ECO:0000313" key="3">
    <source>
        <dbReference type="EMBL" id="ACY21229.1"/>
    </source>
</evidence>
<dbReference type="PROSITE" id="PS51257">
    <property type="entry name" value="PROKAR_LIPOPROTEIN"/>
    <property type="match status" value="1"/>
</dbReference>
<reference evidence="4" key="1">
    <citation type="submission" date="2009-10" db="EMBL/GenBank/DDBJ databases">
        <title>The complete chromosome of Gordonia bronchialis DSM 43247.</title>
        <authorList>
            <consortium name="US DOE Joint Genome Institute (JGI-PGF)"/>
            <person name="Lucas S."/>
            <person name="Copeland A."/>
            <person name="Lapidus A."/>
            <person name="Glavina del Rio T."/>
            <person name="Dalin E."/>
            <person name="Tice H."/>
            <person name="Bruce D."/>
            <person name="Goodwin L."/>
            <person name="Pitluck S."/>
            <person name="Kyrpides N."/>
            <person name="Mavromatis K."/>
            <person name="Ivanova N."/>
            <person name="Ovchinnikova G."/>
            <person name="Saunders E."/>
            <person name="Brettin T."/>
            <person name="Detter J.C."/>
            <person name="Han C."/>
            <person name="Larimer F."/>
            <person name="Land M."/>
            <person name="Hauser L."/>
            <person name="Markowitz V."/>
            <person name="Cheng J.-F."/>
            <person name="Hugenholtz P."/>
            <person name="Woyke T."/>
            <person name="Wu D."/>
            <person name="Jando M."/>
            <person name="Schneider S."/>
            <person name="Goeker M."/>
            <person name="Klenk H.-P."/>
            <person name="Eisen J.A."/>
        </authorList>
    </citation>
    <scope>NUCLEOTIDE SEQUENCE [LARGE SCALE GENOMIC DNA]</scope>
    <source>
        <strain evidence="4">ATCC 25592 / DSM 43247 / BCRC 13721 / JCM 3198 / KCTC 3076 / NBRC 16047 / NCTC 10667</strain>
    </source>
</reference>
<protein>
    <submittedName>
        <fullName evidence="3">Glucitol operon activator-like protein</fullName>
    </submittedName>
</protein>
<dbReference type="STRING" id="526226.Gbro_1975"/>
<feature type="region of interest" description="Disordered" evidence="1">
    <location>
        <begin position="87"/>
        <end position="111"/>
    </location>
</feature>
<name>D0L9P1_GORB4</name>
<dbReference type="HOGENOM" id="CLU_122754_0_0_11"/>
<keyword evidence="2" id="KW-1133">Transmembrane helix</keyword>
<accession>D0L9P1</accession>
<dbReference type="RefSeq" id="WP_012833787.1">
    <property type="nucleotide sequence ID" value="NC_013441.1"/>
</dbReference>
<dbReference type="OrthoDB" id="5187941at2"/>
<evidence type="ECO:0000256" key="1">
    <source>
        <dbReference type="SAM" id="MobiDB-lite"/>
    </source>
</evidence>
<evidence type="ECO:0000256" key="2">
    <source>
        <dbReference type="SAM" id="Phobius"/>
    </source>
</evidence>